<accession>A0A8H9IEK1</accession>
<dbReference type="RefSeq" id="WP_191866910.1">
    <property type="nucleotide sequence ID" value="NZ_BMZC01000012.1"/>
</dbReference>
<dbReference type="EMBL" id="BMZC01000012">
    <property type="protein sequence ID" value="GGZ75661.1"/>
    <property type="molecule type" value="Genomic_DNA"/>
</dbReference>
<organism evidence="2 3">
    <name type="scientific">Paraglaciecola chathamensis</name>
    <dbReference type="NCBI Taxonomy" id="368405"/>
    <lineage>
        <taxon>Bacteria</taxon>
        <taxon>Pseudomonadati</taxon>
        <taxon>Pseudomonadota</taxon>
        <taxon>Gammaproteobacteria</taxon>
        <taxon>Alteromonadales</taxon>
        <taxon>Alteromonadaceae</taxon>
        <taxon>Paraglaciecola</taxon>
    </lineage>
</organism>
<dbReference type="AlphaFoldDB" id="A0A8H9IEK1"/>
<proteinExistence type="predicted"/>
<comment type="caution">
    <text evidence="2">The sequence shown here is derived from an EMBL/GenBank/DDBJ whole genome shotgun (WGS) entry which is preliminary data.</text>
</comment>
<evidence type="ECO:0000313" key="2">
    <source>
        <dbReference type="EMBL" id="GGZ75661.1"/>
    </source>
</evidence>
<protein>
    <recommendedName>
        <fullName evidence="4">Secreted protein</fullName>
    </recommendedName>
</protein>
<keyword evidence="1" id="KW-0732">Signal</keyword>
<reference evidence="2" key="2">
    <citation type="submission" date="2020-09" db="EMBL/GenBank/DDBJ databases">
        <authorList>
            <person name="Sun Q."/>
            <person name="Kim S."/>
        </authorList>
    </citation>
    <scope>NUCLEOTIDE SEQUENCE</scope>
    <source>
        <strain evidence="2">KCTC 32337</strain>
    </source>
</reference>
<feature type="signal peptide" evidence="1">
    <location>
        <begin position="1"/>
        <end position="19"/>
    </location>
</feature>
<dbReference type="Proteomes" id="UP000622604">
    <property type="component" value="Unassembled WGS sequence"/>
</dbReference>
<gene>
    <name evidence="2" type="ORF">GCM10011274_37480</name>
</gene>
<sequence>MTKIAIFFSAMAFQSMVCAQGLFDDLDPCIAAKKDFNKERYQMINIIDKQINDAKTAKPTEEYKDLWWDEKRRVMKDYFVNSELAELVRNSGGDTDKAFVIWLATQIKNSGGIEEVEEVIEKDFQIMTAIELEKQGGATKKALDDSKKELYGSCKEDVLNQTLRATLTIAMAPINMVQGNFEGAQRESGEMAKLVRATLGISFKDIEKHGLCGGKNSEMRKLFGSLC</sequence>
<evidence type="ECO:0000313" key="3">
    <source>
        <dbReference type="Proteomes" id="UP000622604"/>
    </source>
</evidence>
<reference evidence="2" key="1">
    <citation type="journal article" date="2014" name="Int. J. Syst. Evol. Microbiol.">
        <title>Complete genome sequence of Corynebacterium casei LMG S-19264T (=DSM 44701T), isolated from a smear-ripened cheese.</title>
        <authorList>
            <consortium name="US DOE Joint Genome Institute (JGI-PGF)"/>
            <person name="Walter F."/>
            <person name="Albersmeier A."/>
            <person name="Kalinowski J."/>
            <person name="Ruckert C."/>
        </authorList>
    </citation>
    <scope>NUCLEOTIDE SEQUENCE</scope>
    <source>
        <strain evidence="2">KCTC 32337</strain>
    </source>
</reference>
<evidence type="ECO:0000256" key="1">
    <source>
        <dbReference type="SAM" id="SignalP"/>
    </source>
</evidence>
<evidence type="ECO:0008006" key="4">
    <source>
        <dbReference type="Google" id="ProtNLM"/>
    </source>
</evidence>
<name>A0A8H9IEK1_9ALTE</name>
<feature type="chain" id="PRO_5034172693" description="Secreted protein" evidence="1">
    <location>
        <begin position="20"/>
        <end position="227"/>
    </location>
</feature>